<dbReference type="EMBL" id="AHON02000051">
    <property type="protein sequence ID" value="EKO33488.1"/>
    <property type="molecule type" value="Genomic_DNA"/>
</dbReference>
<name>A0A0E2BDQ1_9LEPT</name>
<protein>
    <submittedName>
        <fullName evidence="1">Uncharacterized protein</fullName>
    </submittedName>
</protein>
<dbReference type="AlphaFoldDB" id="A0A0E2BDQ1"/>
<dbReference type="Proteomes" id="UP000006329">
    <property type="component" value="Unassembled WGS sequence"/>
</dbReference>
<accession>A0A0E2BDQ1</accession>
<comment type="caution">
    <text evidence="1">The sequence shown here is derived from an EMBL/GenBank/DDBJ whole genome shotgun (WGS) entry which is preliminary data.</text>
</comment>
<proteinExistence type="predicted"/>
<reference evidence="1" key="1">
    <citation type="submission" date="2012-10" db="EMBL/GenBank/DDBJ databases">
        <authorList>
            <person name="Harkins D.M."/>
            <person name="Durkin A.S."/>
            <person name="Brinkac L.M."/>
            <person name="Haft D.H."/>
            <person name="Selengut J.D."/>
            <person name="Sanka R."/>
            <person name="DePew J."/>
            <person name="Purushe J."/>
            <person name="Matthias M.A."/>
            <person name="Vinetz J.M."/>
            <person name="Sutton G.G."/>
            <person name="Nierman W.C."/>
            <person name="Fouts D.E."/>
        </authorList>
    </citation>
    <scope>NUCLEOTIDE SEQUENCE [LARGE SCALE GENOMIC DNA]</scope>
    <source>
        <strain evidence="1">MOR084</strain>
    </source>
</reference>
<evidence type="ECO:0000313" key="2">
    <source>
        <dbReference type="Proteomes" id="UP000006329"/>
    </source>
</evidence>
<keyword evidence="2" id="KW-1185">Reference proteome</keyword>
<evidence type="ECO:0000313" key="1">
    <source>
        <dbReference type="EMBL" id="EKO33488.1"/>
    </source>
</evidence>
<organism evidence="1 2">
    <name type="scientific">Leptospira santarosai str. MOR084</name>
    <dbReference type="NCBI Taxonomy" id="1049984"/>
    <lineage>
        <taxon>Bacteria</taxon>
        <taxon>Pseudomonadati</taxon>
        <taxon>Spirochaetota</taxon>
        <taxon>Spirochaetia</taxon>
        <taxon>Leptospirales</taxon>
        <taxon>Leptospiraceae</taxon>
        <taxon>Leptospira</taxon>
    </lineage>
</organism>
<gene>
    <name evidence="1" type="ORF">LEP1GSC179_2693</name>
</gene>
<sequence>MLGTYCRKNGEKVSLKVNEPKGAFLWKLLCVLLQTYGRIVCICLLQGFETCFQEGSIIESKAVFSYNILKYIPFFCALI</sequence>